<sequence>MFWTLVLLLVPAIETYTPSLLDTFVSADDDYIDYVPLPSLDFSGSGIRNLKDFSWEAKAFNLTSQVWLAEGDWGSTWGDNS</sequence>
<feature type="signal peptide" evidence="1">
    <location>
        <begin position="1"/>
        <end position="15"/>
    </location>
</feature>
<reference evidence="3" key="1">
    <citation type="journal article" date="2023" name="Commun. Biol.">
        <title>Genome analysis of Parmales, the sister group of diatoms, reveals the evolutionary specialization of diatoms from phago-mixotrophs to photoautotrophs.</title>
        <authorList>
            <person name="Ban H."/>
            <person name="Sato S."/>
            <person name="Yoshikawa S."/>
            <person name="Yamada K."/>
            <person name="Nakamura Y."/>
            <person name="Ichinomiya M."/>
            <person name="Sato N."/>
            <person name="Blanc-Mathieu R."/>
            <person name="Endo H."/>
            <person name="Kuwata A."/>
            <person name="Ogata H."/>
        </authorList>
    </citation>
    <scope>NUCLEOTIDE SEQUENCE [LARGE SCALE GENOMIC DNA]</scope>
    <source>
        <strain evidence="3">NIES 3701</strain>
    </source>
</reference>
<evidence type="ECO:0000313" key="2">
    <source>
        <dbReference type="EMBL" id="GMH89200.1"/>
    </source>
</evidence>
<dbReference type="AlphaFoldDB" id="A0A9W7BN27"/>
<name>A0A9W7BN27_9STRA</name>
<proteinExistence type="predicted"/>
<protein>
    <submittedName>
        <fullName evidence="2">Uncharacterized protein</fullName>
    </submittedName>
</protein>
<organism evidence="2 3">
    <name type="scientific">Triparma strigata</name>
    <dbReference type="NCBI Taxonomy" id="1606541"/>
    <lineage>
        <taxon>Eukaryota</taxon>
        <taxon>Sar</taxon>
        <taxon>Stramenopiles</taxon>
        <taxon>Ochrophyta</taxon>
        <taxon>Bolidophyceae</taxon>
        <taxon>Parmales</taxon>
        <taxon>Triparmaceae</taxon>
        <taxon>Triparma</taxon>
    </lineage>
</organism>
<dbReference type="EMBL" id="BRXY01000353">
    <property type="protein sequence ID" value="GMH89200.1"/>
    <property type="molecule type" value="Genomic_DNA"/>
</dbReference>
<keyword evidence="3" id="KW-1185">Reference proteome</keyword>
<evidence type="ECO:0000313" key="3">
    <source>
        <dbReference type="Proteomes" id="UP001165085"/>
    </source>
</evidence>
<keyword evidence="1" id="KW-0732">Signal</keyword>
<gene>
    <name evidence="2" type="ORF">TrST_g12975</name>
</gene>
<evidence type="ECO:0000256" key="1">
    <source>
        <dbReference type="SAM" id="SignalP"/>
    </source>
</evidence>
<feature type="chain" id="PRO_5040893512" evidence="1">
    <location>
        <begin position="16"/>
        <end position="81"/>
    </location>
</feature>
<dbReference type="Proteomes" id="UP001165085">
    <property type="component" value="Unassembled WGS sequence"/>
</dbReference>
<accession>A0A9W7BN27</accession>
<comment type="caution">
    <text evidence="2">The sequence shown here is derived from an EMBL/GenBank/DDBJ whole genome shotgun (WGS) entry which is preliminary data.</text>
</comment>